<feature type="region of interest" description="Disordered" evidence="4">
    <location>
        <begin position="392"/>
        <end position="486"/>
    </location>
</feature>
<dbReference type="Pfam" id="PF00378">
    <property type="entry name" value="ECH_1"/>
    <property type="match status" value="1"/>
</dbReference>
<dbReference type="PANTHER" id="PTHR43684:SF1">
    <property type="entry name" value="ENOYL-COA DELTA ISOMERASE 2"/>
    <property type="match status" value="1"/>
</dbReference>
<dbReference type="InterPro" id="IPR051053">
    <property type="entry name" value="ECH/Chromodomain_protein"/>
</dbReference>
<organism evidence="5 6">
    <name type="scientific">Parnassius mnemosyne</name>
    <name type="common">clouded apollo</name>
    <dbReference type="NCBI Taxonomy" id="213953"/>
    <lineage>
        <taxon>Eukaryota</taxon>
        <taxon>Metazoa</taxon>
        <taxon>Ecdysozoa</taxon>
        <taxon>Arthropoda</taxon>
        <taxon>Hexapoda</taxon>
        <taxon>Insecta</taxon>
        <taxon>Pterygota</taxon>
        <taxon>Neoptera</taxon>
        <taxon>Endopterygota</taxon>
        <taxon>Lepidoptera</taxon>
        <taxon>Glossata</taxon>
        <taxon>Ditrysia</taxon>
        <taxon>Papilionoidea</taxon>
        <taxon>Papilionidae</taxon>
        <taxon>Parnassiinae</taxon>
        <taxon>Parnassini</taxon>
        <taxon>Parnassius</taxon>
        <taxon>Driopa</taxon>
    </lineage>
</organism>
<dbReference type="AlphaFoldDB" id="A0AAV1KW90"/>
<evidence type="ECO:0000313" key="5">
    <source>
        <dbReference type="EMBL" id="CAK1586119.1"/>
    </source>
</evidence>
<comment type="caution">
    <text evidence="5">The sequence shown here is derived from an EMBL/GenBank/DDBJ whole genome shotgun (WGS) entry which is preliminary data.</text>
</comment>
<proteinExistence type="predicted"/>
<dbReference type="PANTHER" id="PTHR43684">
    <property type="match status" value="1"/>
</dbReference>
<evidence type="ECO:0000256" key="4">
    <source>
        <dbReference type="SAM" id="MobiDB-lite"/>
    </source>
</evidence>
<dbReference type="InterPro" id="IPR029045">
    <property type="entry name" value="ClpP/crotonase-like_dom_sf"/>
</dbReference>
<evidence type="ECO:0008006" key="7">
    <source>
        <dbReference type="Google" id="ProtNLM"/>
    </source>
</evidence>
<dbReference type="SUPFAM" id="SSF52096">
    <property type="entry name" value="ClpP/crotonase"/>
    <property type="match status" value="1"/>
</dbReference>
<evidence type="ECO:0000256" key="2">
    <source>
        <dbReference type="ARBA" id="ARBA00023140"/>
    </source>
</evidence>
<dbReference type="GO" id="GO:0005777">
    <property type="term" value="C:peroxisome"/>
    <property type="evidence" value="ECO:0007669"/>
    <property type="project" value="UniProtKB-SubCell"/>
</dbReference>
<evidence type="ECO:0000256" key="1">
    <source>
        <dbReference type="ARBA" id="ARBA00004275"/>
    </source>
</evidence>
<keyword evidence="6" id="KW-1185">Reference proteome</keyword>
<feature type="region of interest" description="Disordered" evidence="4">
    <location>
        <begin position="345"/>
        <end position="364"/>
    </location>
</feature>
<feature type="region of interest" description="Disordered" evidence="4">
    <location>
        <begin position="685"/>
        <end position="708"/>
    </location>
</feature>
<feature type="compositionally biased region" description="Basic and acidic residues" evidence="4">
    <location>
        <begin position="542"/>
        <end position="563"/>
    </location>
</feature>
<dbReference type="CDD" id="cd06558">
    <property type="entry name" value="crotonase-like"/>
    <property type="match status" value="1"/>
</dbReference>
<feature type="compositionally biased region" description="Basic and acidic residues" evidence="4">
    <location>
        <begin position="317"/>
        <end position="339"/>
    </location>
</feature>
<accession>A0AAV1KW90</accession>
<feature type="compositionally biased region" description="Basic and acidic residues" evidence="4">
    <location>
        <begin position="693"/>
        <end position="708"/>
    </location>
</feature>
<reference evidence="5 6" key="1">
    <citation type="submission" date="2023-11" db="EMBL/GenBank/DDBJ databases">
        <authorList>
            <person name="Hedman E."/>
            <person name="Englund M."/>
            <person name="Stromberg M."/>
            <person name="Nyberg Akerstrom W."/>
            <person name="Nylinder S."/>
            <person name="Jareborg N."/>
            <person name="Kallberg Y."/>
            <person name="Kronander E."/>
        </authorList>
    </citation>
    <scope>NUCLEOTIDE SEQUENCE [LARGE SCALE GENOMIC DNA]</scope>
</reference>
<dbReference type="EMBL" id="CAVLGL010000080">
    <property type="protein sequence ID" value="CAK1586119.1"/>
    <property type="molecule type" value="Genomic_DNA"/>
</dbReference>
<dbReference type="Proteomes" id="UP001314205">
    <property type="component" value="Unassembled WGS sequence"/>
</dbReference>
<name>A0AAV1KW90_9NEOP</name>
<gene>
    <name evidence="5" type="ORF">PARMNEM_LOCUS7118</name>
</gene>
<protein>
    <recommendedName>
        <fullName evidence="7">Chromodomain Y-like protein 2</fullName>
    </recommendedName>
</protein>
<dbReference type="Gene3D" id="3.90.226.10">
    <property type="entry name" value="2-enoyl-CoA Hydratase, Chain A, domain 1"/>
    <property type="match status" value="1"/>
</dbReference>
<sequence length="975" mass="108541">MEVIEETLELNASIDQVKNNVVTEETAECIVTDVCHKSNGEAEPAGEENVLTEIVITKESVELLEENNEVTVVTNEVETSQQIAAVQGSVTVALNENSPSQSDHNIEKGTDQTNEPDTEIIVKDFDKTIYHEIEIQATESIIEVSTEPSSVEVNNEETSSFQLSNEILAVQVNHTDSSNKDKVRFKTEILIEKNDHDINENDLNETNSDEHATNNILSELGQSIELSEALRSSDVTDHVESNNCAGRQEVFNKEELLDILQGKDVESSANEAVEHMEINAINSKSLESQLALQQLTRLKTIKKKKSTEKTSKPKKVEKKEESKKDESRKEESKKEESKSDSIINVLVKDWDDEETSETDKSAKLLKEADSLLKSSDELKEVQIAVTAKEEFIRTSIDSATSEDHSQKSKSGDEGQPQRRLGRIIKKKVIFDPDNPDTFTKSKAVSKNKEINTEKESPPHKKGKTDLPIVRSKSKSPISKLQWKKPSLKNVKQNKRLSEVDRLLMDEGAVNMIYQLTPEAPKGKKNVRTKAEFIKKIQSSTPDGKEMKFRERKKESSKYEEGEAKKILSGKHRVSLSSSVKSPSVCEDFETHSADDSIIYRRHSSSSYSSTCMSPRRLSDVDSGVTQNTARTSLIVEKGNKASDGNNKQTSDTFMSDPINITNSEIINRENCLSIKEKLNSKLSLALNKRKRENSKNDKPPKQKKVKESFTSKKDIDVNFKYLTINIDQRLAEITIQKGPKYNIEVLKELEQALIYVDERKDISVTLITSQCGTLCSLLDLSPLLDDDEKKRATNAFEIADSVRSLLGAVEQHSKLVCAGVWGACSGVALALVARSDVALAADGATFALAAHPRRAALQPGLAAITPPSTTLPRSLINDLVVFGRRITASEAQQGGLLSRCLWPDRFPEQLRAIVKDIAAQPQPNILLKKQLLGIRKSGESLSTFLSCLETERDLLVDYWTSVEGQELLRADQDPV</sequence>
<evidence type="ECO:0000313" key="6">
    <source>
        <dbReference type="Proteomes" id="UP001314205"/>
    </source>
</evidence>
<keyword evidence="2" id="KW-0576">Peroxisome</keyword>
<feature type="compositionally biased region" description="Basic and acidic residues" evidence="4">
    <location>
        <begin position="401"/>
        <end position="416"/>
    </location>
</feature>
<dbReference type="InterPro" id="IPR001753">
    <property type="entry name" value="Enoyl-CoA_hydra/iso"/>
</dbReference>
<keyword evidence="3" id="KW-0413">Isomerase</keyword>
<feature type="compositionally biased region" description="Basic residues" evidence="4">
    <location>
        <begin position="302"/>
        <end position="316"/>
    </location>
</feature>
<feature type="region of interest" description="Disordered" evidence="4">
    <location>
        <begin position="302"/>
        <end position="340"/>
    </location>
</feature>
<evidence type="ECO:0000256" key="3">
    <source>
        <dbReference type="ARBA" id="ARBA00023235"/>
    </source>
</evidence>
<dbReference type="GO" id="GO:0004165">
    <property type="term" value="F:delta(3)-delta(2)-enoyl-CoA isomerase activity"/>
    <property type="evidence" value="ECO:0007669"/>
    <property type="project" value="UniProtKB-ARBA"/>
</dbReference>
<feature type="region of interest" description="Disordered" evidence="4">
    <location>
        <begin position="539"/>
        <end position="563"/>
    </location>
</feature>
<feature type="compositionally biased region" description="Basic and acidic residues" evidence="4">
    <location>
        <begin position="446"/>
        <end position="458"/>
    </location>
</feature>
<comment type="subcellular location">
    <subcellularLocation>
        <location evidence="1">Peroxisome</location>
    </subcellularLocation>
</comment>